<evidence type="ECO:0000313" key="1">
    <source>
        <dbReference type="EMBL" id="SVD52312.1"/>
    </source>
</evidence>
<accession>A0A382W0J5</accession>
<protein>
    <submittedName>
        <fullName evidence="1">Uncharacterized protein</fullName>
    </submittedName>
</protein>
<name>A0A382W0J5_9ZZZZ</name>
<dbReference type="EMBL" id="UINC01156090">
    <property type="protein sequence ID" value="SVD52312.1"/>
    <property type="molecule type" value="Genomic_DNA"/>
</dbReference>
<gene>
    <name evidence="1" type="ORF">METZ01_LOCUS405166</name>
</gene>
<organism evidence="1">
    <name type="scientific">marine metagenome</name>
    <dbReference type="NCBI Taxonomy" id="408172"/>
    <lineage>
        <taxon>unclassified sequences</taxon>
        <taxon>metagenomes</taxon>
        <taxon>ecological metagenomes</taxon>
    </lineage>
</organism>
<reference evidence="1" key="1">
    <citation type="submission" date="2018-05" db="EMBL/GenBank/DDBJ databases">
        <authorList>
            <person name="Lanie J.A."/>
            <person name="Ng W.-L."/>
            <person name="Kazmierczak K.M."/>
            <person name="Andrzejewski T.M."/>
            <person name="Davidsen T.M."/>
            <person name="Wayne K.J."/>
            <person name="Tettelin H."/>
            <person name="Glass J.I."/>
            <person name="Rusch D."/>
            <person name="Podicherti R."/>
            <person name="Tsui H.-C.T."/>
            <person name="Winkler M.E."/>
        </authorList>
    </citation>
    <scope>NUCLEOTIDE SEQUENCE</scope>
</reference>
<proteinExistence type="predicted"/>
<dbReference type="AlphaFoldDB" id="A0A382W0J5"/>
<sequence>MDWSGHILVTVMSGFSRTIGISINCSRKWMTTEAWLDFKNLDQYPVLFMH</sequence>